<reference evidence="2" key="1">
    <citation type="journal article" date="2017" name="Science">
        <title>Giant viruses with an expanded complement of translation system components.</title>
        <authorList>
            <person name="Schulz F."/>
            <person name="Yutin N."/>
            <person name="Ivanova N.N."/>
            <person name="Ortega D.R."/>
            <person name="Lee T.K."/>
            <person name="Vierheilig J."/>
            <person name="Daims H."/>
            <person name="Horn M."/>
            <person name="Wagner M."/>
            <person name="Jensen G.J."/>
            <person name="Kyrpides N.C."/>
            <person name="Koonin E.V."/>
            <person name="Woyke T."/>
        </authorList>
    </citation>
    <scope>NUCLEOTIDE SEQUENCE</scope>
    <source>
        <strain evidence="2">CTV1</strain>
    </source>
</reference>
<name>A0A1V0S9H5_9VIRU</name>
<feature type="transmembrane region" description="Helical" evidence="1">
    <location>
        <begin position="6"/>
        <end position="24"/>
    </location>
</feature>
<organism evidence="2">
    <name type="scientific">Catovirus CTV1</name>
    <dbReference type="NCBI Taxonomy" id="1977631"/>
    <lineage>
        <taxon>Viruses</taxon>
        <taxon>Varidnaviria</taxon>
        <taxon>Bamfordvirae</taxon>
        <taxon>Nucleocytoviricota</taxon>
        <taxon>Megaviricetes</taxon>
        <taxon>Imitervirales</taxon>
        <taxon>Mimiviridae</taxon>
        <taxon>Klosneuvirinae</taxon>
        <taxon>Catovirus</taxon>
    </lineage>
</organism>
<dbReference type="EMBL" id="KY684083">
    <property type="protein sequence ID" value="ARF08366.1"/>
    <property type="molecule type" value="Genomic_DNA"/>
</dbReference>
<protein>
    <submittedName>
        <fullName evidence="2">Uncharacterized protein</fullName>
    </submittedName>
</protein>
<sequence>MDAFIIIHIIIFSILPFIICYLAFSKIYQCCYYIDYKKKVKDLNCVSCGKKHHISNIYYGNYHECACHECIYKNNGQIPALEQDYDDDVKICSTIDKLLLYILIPFYSIVLLFDISGIIYGLLKNNDVVVSFSVINIIILIPIITLSCYKVKFVL</sequence>
<evidence type="ECO:0000313" key="2">
    <source>
        <dbReference type="EMBL" id="ARF08366.1"/>
    </source>
</evidence>
<keyword evidence="1" id="KW-0812">Transmembrane</keyword>
<accession>A0A1V0S9H5</accession>
<feature type="transmembrane region" description="Helical" evidence="1">
    <location>
        <begin position="98"/>
        <end position="123"/>
    </location>
</feature>
<evidence type="ECO:0000256" key="1">
    <source>
        <dbReference type="SAM" id="Phobius"/>
    </source>
</evidence>
<gene>
    <name evidence="2" type="ORF">Catovirus_1_416</name>
</gene>
<keyword evidence="1" id="KW-1133">Transmembrane helix</keyword>
<keyword evidence="1" id="KW-0472">Membrane</keyword>
<proteinExistence type="predicted"/>
<feature type="transmembrane region" description="Helical" evidence="1">
    <location>
        <begin position="129"/>
        <end position="149"/>
    </location>
</feature>